<dbReference type="PANTHER" id="PTHR38572:SF1">
    <property type="entry name" value="BCDNA.GH07269-RELATED"/>
    <property type="match status" value="1"/>
</dbReference>
<organism evidence="3 4">
    <name type="scientific">Drosophila simulans</name>
    <name type="common">Fruit fly</name>
    <dbReference type="NCBI Taxonomy" id="7240"/>
    <lineage>
        <taxon>Eukaryota</taxon>
        <taxon>Metazoa</taxon>
        <taxon>Ecdysozoa</taxon>
        <taxon>Arthropoda</taxon>
        <taxon>Hexapoda</taxon>
        <taxon>Insecta</taxon>
        <taxon>Pterygota</taxon>
        <taxon>Neoptera</taxon>
        <taxon>Endopterygota</taxon>
        <taxon>Diptera</taxon>
        <taxon>Brachycera</taxon>
        <taxon>Muscomorpha</taxon>
        <taxon>Ephydroidea</taxon>
        <taxon>Drosophilidae</taxon>
        <taxon>Drosophila</taxon>
        <taxon>Sophophora</taxon>
    </lineage>
</organism>
<name>B4R7H6_DROSI</name>
<dbReference type="Proteomes" id="UP000000304">
    <property type="component" value="Chromosome X"/>
</dbReference>
<dbReference type="HOGENOM" id="CLU_2017645_0_0_1"/>
<dbReference type="OrthoDB" id="8058339at2759"/>
<keyword evidence="2" id="KW-0732">Signal</keyword>
<gene>
    <name evidence="3" type="primary">Dsim\GD16526</name>
    <name evidence="3" type="ORF">Dsim_GD16526</name>
</gene>
<evidence type="ECO:0000256" key="1">
    <source>
        <dbReference type="SAM" id="MobiDB-lite"/>
    </source>
</evidence>
<evidence type="ECO:0000313" key="3">
    <source>
        <dbReference type="EMBL" id="EDX16787.1"/>
    </source>
</evidence>
<dbReference type="PANTHER" id="PTHR38572">
    <property type="entry name" value="BCDNA.GH07269-RELATED"/>
    <property type="match status" value="1"/>
</dbReference>
<feature type="region of interest" description="Disordered" evidence="1">
    <location>
        <begin position="32"/>
        <end position="74"/>
    </location>
</feature>
<sequence length="123" mass="13237">MASSGGACSHFAFVAWAVFALLLTHGGDNVVDARRNQGNQRKTSSSSSSSNYGHVTQPSYNTNGHAARNSHADVAKLSYPNYTRSRIDNGRGIIRSQLALSRVWNNLSNLVQSSGKAREKGTL</sequence>
<dbReference type="GO" id="GO:0042752">
    <property type="term" value="P:regulation of circadian rhythm"/>
    <property type="evidence" value="ECO:0007669"/>
    <property type="project" value="EnsemblMetazoa"/>
</dbReference>
<proteinExistence type="predicted"/>
<feature type="chain" id="PRO_5002821796" evidence="2">
    <location>
        <begin position="27"/>
        <end position="123"/>
    </location>
</feature>
<dbReference type="AlphaFoldDB" id="B4R7H6"/>
<evidence type="ECO:0000313" key="4">
    <source>
        <dbReference type="Proteomes" id="UP000000304"/>
    </source>
</evidence>
<protein>
    <submittedName>
        <fullName evidence="3">GD16526</fullName>
    </submittedName>
</protein>
<reference evidence="3 4" key="1">
    <citation type="journal article" date="2007" name="Nature">
        <title>Evolution of genes and genomes on the Drosophila phylogeny.</title>
        <authorList>
            <consortium name="Drosophila 12 Genomes Consortium"/>
            <person name="Clark A.G."/>
            <person name="Eisen M.B."/>
            <person name="Smith D.R."/>
            <person name="Bergman C.M."/>
            <person name="Oliver B."/>
            <person name="Markow T.A."/>
            <person name="Kaufman T.C."/>
            <person name="Kellis M."/>
            <person name="Gelbart W."/>
            <person name="Iyer V.N."/>
            <person name="Pollard D.A."/>
            <person name="Sackton T.B."/>
            <person name="Larracuente A.M."/>
            <person name="Singh N.D."/>
            <person name="Abad J.P."/>
            <person name="Abt D.N."/>
            <person name="Adryan B."/>
            <person name="Aguade M."/>
            <person name="Akashi H."/>
            <person name="Anderson W.W."/>
            <person name="Aquadro C.F."/>
            <person name="Ardell D.H."/>
            <person name="Arguello R."/>
            <person name="Artieri C.G."/>
            <person name="Barbash D.A."/>
            <person name="Barker D."/>
            <person name="Barsanti P."/>
            <person name="Batterham P."/>
            <person name="Batzoglou S."/>
            <person name="Begun D."/>
            <person name="Bhutkar A."/>
            <person name="Blanco E."/>
            <person name="Bosak S.A."/>
            <person name="Bradley R.K."/>
            <person name="Brand A.D."/>
            <person name="Brent M.R."/>
            <person name="Brooks A.N."/>
            <person name="Brown R.H."/>
            <person name="Butlin R.K."/>
            <person name="Caggese C."/>
            <person name="Calvi B.R."/>
            <person name="Bernardo de Carvalho A."/>
            <person name="Caspi A."/>
            <person name="Castrezana S."/>
            <person name="Celniker S.E."/>
            <person name="Chang J.L."/>
            <person name="Chapple C."/>
            <person name="Chatterji S."/>
            <person name="Chinwalla A."/>
            <person name="Civetta A."/>
            <person name="Clifton S.W."/>
            <person name="Comeron J.M."/>
            <person name="Costello J.C."/>
            <person name="Coyne J.A."/>
            <person name="Daub J."/>
            <person name="David R.G."/>
            <person name="Delcher A.L."/>
            <person name="Delehaunty K."/>
            <person name="Do C.B."/>
            <person name="Ebling H."/>
            <person name="Edwards K."/>
            <person name="Eickbush T."/>
            <person name="Evans J.D."/>
            <person name="Filipski A."/>
            <person name="Findeiss S."/>
            <person name="Freyhult E."/>
            <person name="Fulton L."/>
            <person name="Fulton R."/>
            <person name="Garcia A.C."/>
            <person name="Gardiner A."/>
            <person name="Garfield D.A."/>
            <person name="Garvin B.E."/>
            <person name="Gibson G."/>
            <person name="Gilbert D."/>
            <person name="Gnerre S."/>
            <person name="Godfrey J."/>
            <person name="Good R."/>
            <person name="Gotea V."/>
            <person name="Gravely B."/>
            <person name="Greenberg A.J."/>
            <person name="Griffiths-Jones S."/>
            <person name="Gross S."/>
            <person name="Guigo R."/>
            <person name="Gustafson E.A."/>
            <person name="Haerty W."/>
            <person name="Hahn M.W."/>
            <person name="Halligan D.L."/>
            <person name="Halpern A.L."/>
            <person name="Halter G.M."/>
            <person name="Han M.V."/>
            <person name="Heger A."/>
            <person name="Hillier L."/>
            <person name="Hinrichs A.S."/>
            <person name="Holmes I."/>
            <person name="Hoskins R.A."/>
            <person name="Hubisz M.J."/>
            <person name="Hultmark D."/>
            <person name="Huntley M.A."/>
            <person name="Jaffe D.B."/>
            <person name="Jagadeeshan S."/>
            <person name="Jeck W.R."/>
            <person name="Johnson J."/>
            <person name="Jones C.D."/>
            <person name="Jordan W.C."/>
            <person name="Karpen G.H."/>
            <person name="Kataoka E."/>
            <person name="Keightley P.D."/>
            <person name="Kheradpour P."/>
            <person name="Kirkness E.F."/>
            <person name="Koerich L.B."/>
            <person name="Kristiansen K."/>
            <person name="Kudrna D."/>
            <person name="Kulathinal R.J."/>
            <person name="Kumar S."/>
            <person name="Kwok R."/>
            <person name="Lander E."/>
            <person name="Langley C.H."/>
            <person name="Lapoint R."/>
            <person name="Lazzaro B.P."/>
            <person name="Lee S.J."/>
            <person name="Levesque L."/>
            <person name="Li R."/>
            <person name="Lin C.F."/>
            <person name="Lin M.F."/>
            <person name="Lindblad-Toh K."/>
            <person name="Llopart A."/>
            <person name="Long M."/>
            <person name="Low L."/>
            <person name="Lozovsky E."/>
            <person name="Lu J."/>
            <person name="Luo M."/>
            <person name="Machado C.A."/>
            <person name="Makalowski W."/>
            <person name="Marzo M."/>
            <person name="Matsuda M."/>
            <person name="Matzkin L."/>
            <person name="McAllister B."/>
            <person name="McBride C.S."/>
            <person name="McKernan B."/>
            <person name="McKernan K."/>
            <person name="Mendez-Lago M."/>
            <person name="Minx P."/>
            <person name="Mollenhauer M.U."/>
            <person name="Montooth K."/>
            <person name="Mount S.M."/>
            <person name="Mu X."/>
            <person name="Myers E."/>
            <person name="Negre B."/>
            <person name="Newfeld S."/>
            <person name="Nielsen R."/>
            <person name="Noor M.A."/>
            <person name="O'Grady P."/>
            <person name="Pachter L."/>
            <person name="Papaceit M."/>
            <person name="Parisi M.J."/>
            <person name="Parisi M."/>
            <person name="Parts L."/>
            <person name="Pedersen J.S."/>
            <person name="Pesole G."/>
            <person name="Phillippy A.M."/>
            <person name="Ponting C.P."/>
            <person name="Pop M."/>
            <person name="Porcelli D."/>
            <person name="Powell J.R."/>
            <person name="Prohaska S."/>
            <person name="Pruitt K."/>
            <person name="Puig M."/>
            <person name="Quesneville H."/>
            <person name="Ram K.R."/>
            <person name="Rand D."/>
            <person name="Rasmussen M.D."/>
            <person name="Reed L.K."/>
            <person name="Reenan R."/>
            <person name="Reily A."/>
            <person name="Remington K.A."/>
            <person name="Rieger T.T."/>
            <person name="Ritchie M.G."/>
            <person name="Robin C."/>
            <person name="Rogers Y.H."/>
            <person name="Rohde C."/>
            <person name="Rozas J."/>
            <person name="Rubenfield M.J."/>
            <person name="Ruiz A."/>
            <person name="Russo S."/>
            <person name="Salzberg S.L."/>
            <person name="Sanchez-Gracia A."/>
            <person name="Saranga D.J."/>
            <person name="Sato H."/>
            <person name="Schaeffer S.W."/>
            <person name="Schatz M.C."/>
            <person name="Schlenke T."/>
            <person name="Schwartz R."/>
            <person name="Segarra C."/>
            <person name="Singh R.S."/>
            <person name="Sirot L."/>
            <person name="Sirota M."/>
            <person name="Sisneros N.B."/>
            <person name="Smith C.D."/>
            <person name="Smith T.F."/>
            <person name="Spieth J."/>
            <person name="Stage D.E."/>
            <person name="Stark A."/>
            <person name="Stephan W."/>
            <person name="Strausberg R.L."/>
            <person name="Strempel S."/>
            <person name="Sturgill D."/>
            <person name="Sutton G."/>
            <person name="Sutton G.G."/>
            <person name="Tao W."/>
            <person name="Teichmann S."/>
            <person name="Tobari Y.N."/>
            <person name="Tomimura Y."/>
            <person name="Tsolas J.M."/>
            <person name="Valente V.L."/>
            <person name="Venter E."/>
            <person name="Venter J.C."/>
            <person name="Vicario S."/>
            <person name="Vieira F.G."/>
            <person name="Vilella A.J."/>
            <person name="Villasante A."/>
            <person name="Walenz B."/>
            <person name="Wang J."/>
            <person name="Wasserman M."/>
            <person name="Watts T."/>
            <person name="Wilson D."/>
            <person name="Wilson R.K."/>
            <person name="Wing R.A."/>
            <person name="Wolfner M.F."/>
            <person name="Wong A."/>
            <person name="Wong G.K."/>
            <person name="Wu C.I."/>
            <person name="Wu G."/>
            <person name="Yamamoto D."/>
            <person name="Yang H.P."/>
            <person name="Yang S.P."/>
            <person name="Yorke J.A."/>
            <person name="Yoshida K."/>
            <person name="Zdobnov E."/>
            <person name="Zhang P."/>
            <person name="Zhang Y."/>
            <person name="Zimin A.V."/>
            <person name="Baldwin J."/>
            <person name="Abdouelleil A."/>
            <person name="Abdulkadir J."/>
            <person name="Abebe A."/>
            <person name="Abera B."/>
            <person name="Abreu J."/>
            <person name="Acer S.C."/>
            <person name="Aftuck L."/>
            <person name="Alexander A."/>
            <person name="An P."/>
            <person name="Anderson E."/>
            <person name="Anderson S."/>
            <person name="Arachi H."/>
            <person name="Azer M."/>
            <person name="Bachantsang P."/>
            <person name="Barry A."/>
            <person name="Bayul T."/>
            <person name="Berlin A."/>
            <person name="Bessette D."/>
            <person name="Bloom T."/>
            <person name="Blye J."/>
            <person name="Boguslavskiy L."/>
            <person name="Bonnet C."/>
            <person name="Boukhgalter B."/>
            <person name="Bourzgui I."/>
            <person name="Brown A."/>
            <person name="Cahill P."/>
            <person name="Channer S."/>
            <person name="Cheshatsang Y."/>
            <person name="Chuda L."/>
            <person name="Citroen M."/>
            <person name="Collymore A."/>
            <person name="Cooke P."/>
            <person name="Costello M."/>
            <person name="D'Aco K."/>
            <person name="Daza R."/>
            <person name="De Haan G."/>
            <person name="DeGray S."/>
            <person name="DeMaso C."/>
            <person name="Dhargay N."/>
            <person name="Dooley K."/>
            <person name="Dooley E."/>
            <person name="Doricent M."/>
            <person name="Dorje P."/>
            <person name="Dorjee K."/>
            <person name="Dupes A."/>
            <person name="Elong R."/>
            <person name="Falk J."/>
            <person name="Farina A."/>
            <person name="Faro S."/>
            <person name="Ferguson D."/>
            <person name="Fisher S."/>
            <person name="Foley C.D."/>
            <person name="Franke A."/>
            <person name="Friedrich D."/>
            <person name="Gadbois L."/>
            <person name="Gearin G."/>
            <person name="Gearin C.R."/>
            <person name="Giannoukos G."/>
            <person name="Goode T."/>
            <person name="Graham J."/>
            <person name="Grandbois E."/>
            <person name="Grewal S."/>
            <person name="Gyaltsen K."/>
            <person name="Hafez N."/>
            <person name="Hagos B."/>
            <person name="Hall J."/>
            <person name="Henson C."/>
            <person name="Hollinger A."/>
            <person name="Honan T."/>
            <person name="Huard M.D."/>
            <person name="Hughes L."/>
            <person name="Hurhula B."/>
            <person name="Husby M.E."/>
            <person name="Kamat A."/>
            <person name="Kanga B."/>
            <person name="Kashin S."/>
            <person name="Khazanovich D."/>
            <person name="Kisner P."/>
            <person name="Lance K."/>
            <person name="Lara M."/>
            <person name="Lee W."/>
            <person name="Lennon N."/>
            <person name="Letendre F."/>
            <person name="LeVine R."/>
            <person name="Lipovsky A."/>
            <person name="Liu X."/>
            <person name="Liu J."/>
            <person name="Liu S."/>
            <person name="Lokyitsang T."/>
            <person name="Lokyitsang Y."/>
            <person name="Lubonja R."/>
            <person name="Lui A."/>
            <person name="MacDonald P."/>
            <person name="Magnisalis V."/>
            <person name="Maru K."/>
            <person name="Matthews C."/>
            <person name="McCusker W."/>
            <person name="McDonough S."/>
            <person name="Mehta T."/>
            <person name="Meldrim J."/>
            <person name="Meneus L."/>
            <person name="Mihai O."/>
            <person name="Mihalev A."/>
            <person name="Mihova T."/>
            <person name="Mittelman R."/>
            <person name="Mlenga V."/>
            <person name="Montmayeur A."/>
            <person name="Mulrain L."/>
            <person name="Navidi A."/>
            <person name="Naylor J."/>
            <person name="Negash T."/>
            <person name="Nguyen T."/>
            <person name="Nguyen N."/>
            <person name="Nicol R."/>
            <person name="Norbu C."/>
            <person name="Norbu N."/>
            <person name="Novod N."/>
            <person name="O'Neill B."/>
            <person name="Osman S."/>
            <person name="Markiewicz E."/>
            <person name="Oyono O.L."/>
            <person name="Patti C."/>
            <person name="Phunkhang P."/>
            <person name="Pierre F."/>
            <person name="Priest M."/>
            <person name="Raghuraman S."/>
            <person name="Rege F."/>
            <person name="Reyes R."/>
            <person name="Rise C."/>
            <person name="Rogov P."/>
            <person name="Ross K."/>
            <person name="Ryan E."/>
            <person name="Settipalli S."/>
            <person name="Shea T."/>
            <person name="Sherpa N."/>
            <person name="Shi L."/>
            <person name="Shih D."/>
            <person name="Sparrow T."/>
            <person name="Spaulding J."/>
            <person name="Stalker J."/>
            <person name="Stange-Thomann N."/>
            <person name="Stavropoulos S."/>
            <person name="Stone C."/>
            <person name="Strader C."/>
            <person name="Tesfaye S."/>
            <person name="Thomson T."/>
            <person name="Thoulutsang Y."/>
            <person name="Thoulutsang D."/>
            <person name="Topham K."/>
            <person name="Topping I."/>
            <person name="Tsamla T."/>
            <person name="Vassiliev H."/>
            <person name="Vo A."/>
            <person name="Wangchuk T."/>
            <person name="Wangdi T."/>
            <person name="Weiand M."/>
            <person name="Wilkinson J."/>
            <person name="Wilson A."/>
            <person name="Yadav S."/>
            <person name="Young G."/>
            <person name="Yu Q."/>
            <person name="Zembek L."/>
            <person name="Zhong D."/>
            <person name="Zimmer A."/>
            <person name="Zwirko Z."/>
            <person name="Jaffe D.B."/>
            <person name="Alvarez P."/>
            <person name="Brockman W."/>
            <person name="Butler J."/>
            <person name="Chin C."/>
            <person name="Gnerre S."/>
            <person name="Grabherr M."/>
            <person name="Kleber M."/>
            <person name="Mauceli E."/>
            <person name="MacCallum I."/>
        </authorList>
    </citation>
    <scope>NUCLEOTIDE SEQUENCE [LARGE SCALE GENOMIC DNA]</scope>
    <source>
        <strain evidence="4">white501</strain>
    </source>
</reference>
<dbReference type="EMBL" id="CM000366">
    <property type="protein sequence ID" value="EDX16787.1"/>
    <property type="molecule type" value="Genomic_DNA"/>
</dbReference>
<feature type="signal peptide" evidence="2">
    <location>
        <begin position="1"/>
        <end position="26"/>
    </location>
</feature>
<evidence type="ECO:0000256" key="2">
    <source>
        <dbReference type="SAM" id="SignalP"/>
    </source>
</evidence>
<dbReference type="STRING" id="7240.B4R7H6"/>
<keyword evidence="4" id="KW-1185">Reference proteome</keyword>
<accession>B4R7H6</accession>
<feature type="compositionally biased region" description="Polar residues" evidence="1">
    <location>
        <begin position="51"/>
        <end position="64"/>
    </location>
</feature>